<dbReference type="OrthoDB" id="306254at2759"/>
<gene>
    <name evidence="2" type="ORF">GDO86_007759</name>
</gene>
<dbReference type="GO" id="GO:0008017">
    <property type="term" value="F:microtubule binding"/>
    <property type="evidence" value="ECO:0007669"/>
    <property type="project" value="InterPro"/>
</dbReference>
<dbReference type="InterPro" id="IPR028750">
    <property type="entry name" value="CEP350/CC187"/>
</dbReference>
<accession>A0A8T2IV40</accession>
<dbReference type="InterPro" id="IPR025486">
    <property type="entry name" value="DUF4378"/>
</dbReference>
<evidence type="ECO:0000313" key="3">
    <source>
        <dbReference type="Proteomes" id="UP000812440"/>
    </source>
</evidence>
<dbReference type="EMBL" id="JAACNH010000007">
    <property type="protein sequence ID" value="KAG8436795.1"/>
    <property type="molecule type" value="Genomic_DNA"/>
</dbReference>
<dbReference type="Proteomes" id="UP000812440">
    <property type="component" value="Chromosome 4"/>
</dbReference>
<protein>
    <recommendedName>
        <fullName evidence="1">DUF4378 domain-containing protein</fullName>
    </recommendedName>
</protein>
<keyword evidence="3" id="KW-1185">Reference proteome</keyword>
<evidence type="ECO:0000259" key="1">
    <source>
        <dbReference type="Pfam" id="PF14309"/>
    </source>
</evidence>
<comment type="caution">
    <text evidence="2">The sequence shown here is derived from an EMBL/GenBank/DDBJ whole genome shotgun (WGS) entry which is preliminary data.</text>
</comment>
<dbReference type="GO" id="GO:0005813">
    <property type="term" value="C:centrosome"/>
    <property type="evidence" value="ECO:0007669"/>
    <property type="project" value="InterPro"/>
</dbReference>
<dbReference type="AlphaFoldDB" id="A0A8T2IV40"/>
<evidence type="ECO:0000313" key="2">
    <source>
        <dbReference type="EMBL" id="KAG8436795.1"/>
    </source>
</evidence>
<dbReference type="Pfam" id="PF14309">
    <property type="entry name" value="DUF4378"/>
    <property type="match status" value="1"/>
</dbReference>
<proteinExistence type="predicted"/>
<dbReference type="GO" id="GO:0034453">
    <property type="term" value="P:microtubule anchoring"/>
    <property type="evidence" value="ECO:0007669"/>
    <property type="project" value="InterPro"/>
</dbReference>
<name>A0A8T2IV40_9PIPI</name>
<dbReference type="PANTHER" id="PTHR13958:SF3">
    <property type="entry name" value="CAP-GLY DOMAIN-CONTAINING PROTEIN-RELATED"/>
    <property type="match status" value="1"/>
</dbReference>
<organism evidence="2 3">
    <name type="scientific">Hymenochirus boettgeri</name>
    <name type="common">Congo dwarf clawed frog</name>
    <dbReference type="NCBI Taxonomy" id="247094"/>
    <lineage>
        <taxon>Eukaryota</taxon>
        <taxon>Metazoa</taxon>
        <taxon>Chordata</taxon>
        <taxon>Craniata</taxon>
        <taxon>Vertebrata</taxon>
        <taxon>Euteleostomi</taxon>
        <taxon>Amphibia</taxon>
        <taxon>Batrachia</taxon>
        <taxon>Anura</taxon>
        <taxon>Pipoidea</taxon>
        <taxon>Pipidae</taxon>
        <taxon>Pipinae</taxon>
        <taxon>Hymenochirus</taxon>
    </lineage>
</organism>
<reference evidence="2" key="1">
    <citation type="thesis" date="2020" institute="ProQuest LLC" country="789 East Eisenhower Parkway, Ann Arbor, MI, USA">
        <title>Comparative Genomics and Chromosome Evolution.</title>
        <authorList>
            <person name="Mudd A.B."/>
        </authorList>
    </citation>
    <scope>NUCLEOTIDE SEQUENCE</scope>
    <source>
        <strain evidence="2">Female2</strain>
        <tissue evidence="2">Blood</tissue>
    </source>
</reference>
<feature type="domain" description="DUF4378" evidence="1">
    <location>
        <begin position="256"/>
        <end position="392"/>
    </location>
</feature>
<sequence length="411" mass="48287">MLRKERSFDIVDGNDIYLTEPKIALQSNSVEDHFLKCDMTTDLSYKREENEEPSTNLVELITKGKEHKLDTHQEQPPELNTLSESLLQHCLKDTISYLQNIRRCREEKIEQSNQELHSSSFSSNLHNKIKDVPNEDLYPQVDLRENEPIRSLISVYGDELDWFDEDFGLSTRKVQQREMKQFPHVEPTPEPCLLVPEPIPKPLLPLLQAEPYMVVPHTPREVEQLVCLATEELWKWKQICGDIQEIRTTFTQHGDDEQSPATQAYKAVVFDLILQIFEEIYSADSRELQPPWKKSSRVLPAYARRVRDPQSLQEIKTFIVDEVLSLLGLKKELNHKTDWQRMMKFGRKKRDRVDHILVKELHEEETQWVNYDEDELFVKMQLADGIFEALIRDTVHVLQSIQEKKNFSLLV</sequence>
<dbReference type="PANTHER" id="PTHR13958">
    <property type="entry name" value="CENTROSOME-ASSOCIATED PROTEIN 350"/>
    <property type="match status" value="1"/>
</dbReference>